<dbReference type="Proteomes" id="UP001251528">
    <property type="component" value="Unassembled WGS sequence"/>
</dbReference>
<dbReference type="InterPro" id="IPR052360">
    <property type="entry name" value="Transcr_Regulatory_Proteins"/>
</dbReference>
<keyword evidence="8" id="KW-1185">Reference proteome</keyword>
<dbReference type="PANTHER" id="PTHR36206:SF13">
    <property type="entry name" value="TRANSCRIPTIONAL REGULATORY PROTEIN MOC3"/>
    <property type="match status" value="1"/>
</dbReference>
<sequence>MHKRVVGSSMTVFGPPHLLSPQAQQFHAWKKEFSVFQQKLYFQEGQNFTNLAVKAYEVELTVLRIWELLGDILFTIDALQGQFHWEEFTGHFAKIVDLSGYVLRQDRSLIALLGEILQMAGNRCRDRLVQSRAILLLGTHPYRDGIFDSVFAARCATAKAKLEQQGIAMEQRGSSCECKFDSMSICDDHRIVSVTKQSFSQTHNQVTLRMKTAYEVRQGLSGTLINIAHSSS</sequence>
<dbReference type="GO" id="GO:0046872">
    <property type="term" value="F:metal ion binding"/>
    <property type="evidence" value="ECO:0007669"/>
    <property type="project" value="UniProtKB-KW"/>
</dbReference>
<evidence type="ECO:0000256" key="6">
    <source>
        <dbReference type="ARBA" id="ARBA00023242"/>
    </source>
</evidence>
<evidence type="ECO:0000256" key="3">
    <source>
        <dbReference type="ARBA" id="ARBA00023015"/>
    </source>
</evidence>
<reference evidence="7" key="1">
    <citation type="submission" date="2023-06" db="EMBL/GenBank/DDBJ databases">
        <title>Conoideocrella luteorostrata (Hypocreales: Clavicipitaceae), a potential biocontrol fungus for elongate hemlock scale in United States Christmas tree production areas.</title>
        <authorList>
            <person name="Barrett H."/>
            <person name="Lovett B."/>
            <person name="Macias A.M."/>
            <person name="Stajich J.E."/>
            <person name="Kasson M.T."/>
        </authorList>
    </citation>
    <scope>NUCLEOTIDE SEQUENCE</scope>
    <source>
        <strain evidence="7">ARSEF 14590</strain>
    </source>
</reference>
<organism evidence="7 8">
    <name type="scientific">Conoideocrella luteorostrata</name>
    <dbReference type="NCBI Taxonomy" id="1105319"/>
    <lineage>
        <taxon>Eukaryota</taxon>
        <taxon>Fungi</taxon>
        <taxon>Dikarya</taxon>
        <taxon>Ascomycota</taxon>
        <taxon>Pezizomycotina</taxon>
        <taxon>Sordariomycetes</taxon>
        <taxon>Hypocreomycetidae</taxon>
        <taxon>Hypocreales</taxon>
        <taxon>Clavicipitaceae</taxon>
        <taxon>Conoideocrella</taxon>
    </lineage>
</organism>
<dbReference type="PANTHER" id="PTHR36206">
    <property type="entry name" value="ASPERCRYPTIN BIOSYNTHESIS CLUSTER-SPECIFIC TRANSCRIPTION REGULATOR ATNN-RELATED"/>
    <property type="match status" value="1"/>
</dbReference>
<proteinExistence type="predicted"/>
<keyword evidence="2" id="KW-0862">Zinc</keyword>
<evidence type="ECO:0000313" key="8">
    <source>
        <dbReference type="Proteomes" id="UP001251528"/>
    </source>
</evidence>
<protein>
    <submittedName>
        <fullName evidence="7">Uncharacterized protein</fullName>
    </submittedName>
</protein>
<evidence type="ECO:0000313" key="7">
    <source>
        <dbReference type="EMBL" id="KAK2616539.1"/>
    </source>
</evidence>
<evidence type="ECO:0000256" key="2">
    <source>
        <dbReference type="ARBA" id="ARBA00022833"/>
    </source>
</evidence>
<keyword evidence="4" id="KW-0238">DNA-binding</keyword>
<dbReference type="EMBL" id="JASWJB010000005">
    <property type="protein sequence ID" value="KAK2616539.1"/>
    <property type="molecule type" value="Genomic_DNA"/>
</dbReference>
<name>A0AAJ0CYR2_9HYPO</name>
<keyword evidence="5" id="KW-0804">Transcription</keyword>
<comment type="caution">
    <text evidence="7">The sequence shown here is derived from an EMBL/GenBank/DDBJ whole genome shotgun (WGS) entry which is preliminary data.</text>
</comment>
<keyword evidence="6" id="KW-0539">Nucleus</keyword>
<keyword evidence="1" id="KW-0479">Metal-binding</keyword>
<evidence type="ECO:0000256" key="1">
    <source>
        <dbReference type="ARBA" id="ARBA00022723"/>
    </source>
</evidence>
<accession>A0AAJ0CYR2</accession>
<dbReference type="AlphaFoldDB" id="A0AAJ0CYR2"/>
<dbReference type="GO" id="GO:0003677">
    <property type="term" value="F:DNA binding"/>
    <property type="evidence" value="ECO:0007669"/>
    <property type="project" value="UniProtKB-KW"/>
</dbReference>
<evidence type="ECO:0000256" key="4">
    <source>
        <dbReference type="ARBA" id="ARBA00023125"/>
    </source>
</evidence>
<evidence type="ECO:0000256" key="5">
    <source>
        <dbReference type="ARBA" id="ARBA00023163"/>
    </source>
</evidence>
<keyword evidence="3" id="KW-0805">Transcription regulation</keyword>
<gene>
    <name evidence="7" type="ORF">QQS21_000582</name>
</gene>